<feature type="transmembrane region" description="Helical" evidence="5">
    <location>
        <begin position="403"/>
        <end position="424"/>
    </location>
</feature>
<accession>A0A356LJL4</accession>
<gene>
    <name evidence="8" type="ORF">DD666_17380</name>
</gene>
<evidence type="ECO:0000256" key="3">
    <source>
        <dbReference type="ARBA" id="ARBA00022989"/>
    </source>
</evidence>
<reference evidence="8 9" key="1">
    <citation type="journal article" date="2018" name="Nat. Biotechnol.">
        <title>A standardized bacterial taxonomy based on genome phylogeny substantially revises the tree of life.</title>
        <authorList>
            <person name="Parks D.H."/>
            <person name="Chuvochina M."/>
            <person name="Waite D.W."/>
            <person name="Rinke C."/>
            <person name="Skarshewski A."/>
            <person name="Chaumeil P.A."/>
            <person name="Hugenholtz P."/>
        </authorList>
    </citation>
    <scope>NUCLEOTIDE SEQUENCE [LARGE SCALE GENOMIC DNA]</scope>
    <source>
        <strain evidence="8">UBA10707</strain>
    </source>
</reference>
<comment type="caution">
    <text evidence="8">The sequence shown here is derived from an EMBL/GenBank/DDBJ whole genome shotgun (WGS) entry which is preliminary data.</text>
</comment>
<dbReference type="InterPro" id="IPR032692">
    <property type="entry name" value="YccS_N"/>
</dbReference>
<evidence type="ECO:0000256" key="5">
    <source>
        <dbReference type="SAM" id="Phobius"/>
    </source>
</evidence>
<dbReference type="AlphaFoldDB" id="A0A356LJL4"/>
<feature type="transmembrane region" description="Helical" evidence="5">
    <location>
        <begin position="511"/>
        <end position="533"/>
    </location>
</feature>
<sequence length="729" mass="81610">MDIRAENFVKFFYSSNFFHGTRQATGVLLPVLVMAGFFNQPTIGVALAIGALCPAIIDQVGGTKRSRLNEMLGGILLGQISGLITGLASPYPALLWLVVSAQVFFYSMLSVYGRRGGLIGFGCLLQMMLSMHTPMSVGEALTHTSYTAMGGVFYILYSTSISHLFKLREERQTLSAALYATAAYVSTRADFYDTHKNLDDSYRRLIPQMIAMTEQHQSARDVVLRNLPRDNDASDQQRILLWNVFIDMIALLDTMVASQTDYATLRARFQDHDILLFMRDTLFKISRTLNRTAYSLARNKPVDYRNSVRAELRAMEYELLQLKQDGIQRTEPETYLLLVQIVRRLRNASRFVDRIADNLRGMRLEPVDSLKRDSSLRRFITPQAITLTPLKRNLNLSSSIFRYALRTTFVVTLVLLISTVVSLVYGHSEIVRTFTSHSYWIILTVLIIMRPGFALTRQRTIGRLAGTLAGCLITIALFNLTSNPFILIAIMIPAMVLGNAFVLTNYPLSSLLMTIYILIAFHFLSPGNLLIIGERALDTLAGCALAFVCGSILPWWEKQRIMPLAQEAIAAAHDYILAVQAYINSVHADPEQKVSSADNERYVQAQLSRKNMHTTFGAFADSFYRMMNEPKSKQIHIKELNTILVQTDAVASQIAAIAPVLAGLDKIPPNMQQTLSNVSDLLDKEAQAITEAPSQIETEGQYGSLVFPLKQMQQAALRIRQQATNIGLM</sequence>
<dbReference type="Pfam" id="PF12805">
    <property type="entry name" value="FUSC-like"/>
    <property type="match status" value="1"/>
</dbReference>
<dbReference type="EMBL" id="DOEK01000035">
    <property type="protein sequence ID" value="HBP31167.1"/>
    <property type="molecule type" value="Genomic_DNA"/>
</dbReference>
<proteinExistence type="predicted"/>
<keyword evidence="2 5" id="KW-0812">Transmembrane</keyword>
<keyword evidence="3 5" id="KW-1133">Transmembrane helix</keyword>
<name>A0A356LJL4_9BURK</name>
<evidence type="ECO:0000256" key="4">
    <source>
        <dbReference type="ARBA" id="ARBA00023136"/>
    </source>
</evidence>
<feature type="transmembrane region" description="Helical" evidence="5">
    <location>
        <begin position="27"/>
        <end position="56"/>
    </location>
</feature>
<evidence type="ECO:0000259" key="6">
    <source>
        <dbReference type="Pfam" id="PF12805"/>
    </source>
</evidence>
<evidence type="ECO:0000256" key="2">
    <source>
        <dbReference type="ARBA" id="ARBA00022692"/>
    </source>
</evidence>
<feature type="transmembrane region" description="Helical" evidence="5">
    <location>
        <begin position="116"/>
        <end position="133"/>
    </location>
</feature>
<dbReference type="Pfam" id="PF13515">
    <property type="entry name" value="FUSC_2"/>
    <property type="match status" value="1"/>
</dbReference>
<evidence type="ECO:0000256" key="1">
    <source>
        <dbReference type="ARBA" id="ARBA00004141"/>
    </source>
</evidence>
<organism evidence="8 9">
    <name type="scientific">Advenella kashmirensis</name>
    <dbReference type="NCBI Taxonomy" id="310575"/>
    <lineage>
        <taxon>Bacteria</taxon>
        <taxon>Pseudomonadati</taxon>
        <taxon>Pseudomonadota</taxon>
        <taxon>Betaproteobacteria</taxon>
        <taxon>Burkholderiales</taxon>
        <taxon>Alcaligenaceae</taxon>
    </lineage>
</organism>
<feature type="transmembrane region" description="Helical" evidence="5">
    <location>
        <begin position="539"/>
        <end position="556"/>
    </location>
</feature>
<feature type="transmembrane region" description="Helical" evidence="5">
    <location>
        <begin position="461"/>
        <end position="479"/>
    </location>
</feature>
<evidence type="ECO:0000313" key="8">
    <source>
        <dbReference type="EMBL" id="HBP31167.1"/>
    </source>
</evidence>
<feature type="transmembrane region" description="Helical" evidence="5">
    <location>
        <begin position="68"/>
        <end position="87"/>
    </location>
</feature>
<dbReference type="Proteomes" id="UP000264036">
    <property type="component" value="Unassembled WGS sequence"/>
</dbReference>
<feature type="domain" description="Integral membrane bound transporter" evidence="7">
    <location>
        <begin position="420"/>
        <end position="549"/>
    </location>
</feature>
<protein>
    <submittedName>
        <fullName evidence="8">Uncharacterized protein</fullName>
    </submittedName>
</protein>
<feature type="transmembrane region" description="Helical" evidence="5">
    <location>
        <begin position="430"/>
        <end position="449"/>
    </location>
</feature>
<evidence type="ECO:0000313" key="9">
    <source>
        <dbReference type="Proteomes" id="UP000264036"/>
    </source>
</evidence>
<dbReference type="InterPro" id="IPR049453">
    <property type="entry name" value="Memb_transporter_dom"/>
</dbReference>
<feature type="transmembrane region" description="Helical" evidence="5">
    <location>
        <begin position="145"/>
        <end position="165"/>
    </location>
</feature>
<keyword evidence="4 5" id="KW-0472">Membrane</keyword>
<comment type="subcellular location">
    <subcellularLocation>
        <location evidence="1">Membrane</location>
        <topology evidence="1">Multi-pass membrane protein</topology>
    </subcellularLocation>
</comment>
<evidence type="ECO:0000259" key="7">
    <source>
        <dbReference type="Pfam" id="PF13515"/>
    </source>
</evidence>
<feature type="domain" description="Integral membrane protein YccS N-terminal" evidence="6">
    <location>
        <begin position="74"/>
        <end position="348"/>
    </location>
</feature>
<dbReference type="GO" id="GO:0016020">
    <property type="term" value="C:membrane"/>
    <property type="evidence" value="ECO:0007669"/>
    <property type="project" value="UniProtKB-SubCell"/>
</dbReference>